<organism evidence="9 10">
    <name type="scientific">Seminavis robusta</name>
    <dbReference type="NCBI Taxonomy" id="568900"/>
    <lineage>
        <taxon>Eukaryota</taxon>
        <taxon>Sar</taxon>
        <taxon>Stramenopiles</taxon>
        <taxon>Ochrophyta</taxon>
        <taxon>Bacillariophyta</taxon>
        <taxon>Bacillariophyceae</taxon>
        <taxon>Bacillariophycidae</taxon>
        <taxon>Naviculales</taxon>
        <taxon>Naviculaceae</taxon>
        <taxon>Seminavis</taxon>
    </lineage>
</organism>
<dbReference type="OrthoDB" id="415825at2759"/>
<protein>
    <recommendedName>
        <fullName evidence="2">Delta(24)-sterol reductase</fullName>
        <ecNumber evidence="2">1.3.1.72</ecNumber>
    </recommendedName>
</protein>
<dbReference type="InterPro" id="IPR016166">
    <property type="entry name" value="FAD-bd_PCMH"/>
</dbReference>
<dbReference type="SUPFAM" id="SSF56176">
    <property type="entry name" value="FAD-binding/transporter-associated domain-like"/>
    <property type="match status" value="1"/>
</dbReference>
<dbReference type="InterPro" id="IPR006094">
    <property type="entry name" value="Oxid_FAD_bind_N"/>
</dbReference>
<dbReference type="InterPro" id="IPR040165">
    <property type="entry name" value="Diminuto-like"/>
</dbReference>
<keyword evidence="10" id="KW-1185">Reference proteome</keyword>
<dbReference type="AlphaFoldDB" id="A0A9N8HS93"/>
<dbReference type="GO" id="GO:0016020">
    <property type="term" value="C:membrane"/>
    <property type="evidence" value="ECO:0007669"/>
    <property type="project" value="UniProtKB-SubCell"/>
</dbReference>
<keyword evidence="4" id="KW-1133">Transmembrane helix</keyword>
<dbReference type="GO" id="GO:0050614">
    <property type="term" value="F:Delta24-sterol reductase activity"/>
    <property type="evidence" value="ECO:0007669"/>
    <property type="project" value="UniProtKB-EC"/>
</dbReference>
<comment type="subcellular location">
    <subcellularLocation>
        <location evidence="1">Membrane</location>
        <topology evidence="1">Single-pass membrane protein</topology>
    </subcellularLocation>
</comment>
<keyword evidence="5" id="KW-0560">Oxidoreductase</keyword>
<feature type="domain" description="FAD-binding PCMH-type" evidence="8">
    <location>
        <begin position="44"/>
        <end position="220"/>
    </location>
</feature>
<feature type="signal peptide" evidence="7">
    <location>
        <begin position="1"/>
        <end position="33"/>
    </location>
</feature>
<comment type="caution">
    <text evidence="9">The sequence shown here is derived from an EMBL/GenBank/DDBJ whole genome shotgun (WGS) entry which is preliminary data.</text>
</comment>
<dbReference type="InterPro" id="IPR016169">
    <property type="entry name" value="FAD-bd_PCMH_sub2"/>
</dbReference>
<dbReference type="GO" id="GO:0008202">
    <property type="term" value="P:steroid metabolic process"/>
    <property type="evidence" value="ECO:0007669"/>
    <property type="project" value="TreeGrafter"/>
</dbReference>
<proteinExistence type="predicted"/>
<accession>A0A9N8HS93</accession>
<dbReference type="PROSITE" id="PS51387">
    <property type="entry name" value="FAD_PCMH"/>
    <property type="match status" value="1"/>
</dbReference>
<dbReference type="EMBL" id="CAICTM010001358">
    <property type="protein sequence ID" value="CAB9522955.1"/>
    <property type="molecule type" value="Genomic_DNA"/>
</dbReference>
<evidence type="ECO:0000313" key="10">
    <source>
        <dbReference type="Proteomes" id="UP001153069"/>
    </source>
</evidence>
<dbReference type="GO" id="GO:0005737">
    <property type="term" value="C:cytoplasm"/>
    <property type="evidence" value="ECO:0007669"/>
    <property type="project" value="TreeGrafter"/>
</dbReference>
<keyword evidence="7" id="KW-0732">Signal</keyword>
<evidence type="ECO:0000256" key="4">
    <source>
        <dbReference type="ARBA" id="ARBA00022989"/>
    </source>
</evidence>
<dbReference type="Proteomes" id="UP001153069">
    <property type="component" value="Unassembled WGS sequence"/>
</dbReference>
<dbReference type="InterPro" id="IPR036318">
    <property type="entry name" value="FAD-bd_PCMH-like_sf"/>
</dbReference>
<sequence length="534" mass="59569">MSRYTSGRIIHFPTPSILIPLLFVLFLVLHAVSESVCSNVEGDSNGACDAAIAEYERLSEQIQQQHQDKTSRTIVLASSSDSSVVRDQSYKNSGRHHALDLSNLTQILAVDPAARTVRVQAKATMEQLVQSTLSHGLIPAVVPEFKSITVAGAIVGAALESSSFRFGQFSDTVLECVVLLANGTLSTISEASHPDIFHALPGSYGSLGILMEATLQLVRPKMPRVTVTEGIQALVSMAQPEQQQQSHDFLDAIYFPSGELAVAVGDFTVDMEEKVDSTTNSQLEVNSSSLWFYEQIQDRLDLQENAVFTMPIYDYLFRWDYGAFWMARPLQFSWGALRREPHLAGPFLMASRPLRGLFGSLYSTSNLYRVMHKLHPTAVAEKFVIMDAYMPASRTAEYLKFLHTSIPTSIPIWLCPVLPPRQQQPLSPSGMSLQEEDKVLVNVAVWGRVGDNRGIEYVAAMEVKMLELGGRKMLYSQTNMTTETLYNQHVDGSLYDVLKRRLDPKGIFPKLHDKLQLTVQPPIDLKYWLSRLLL</sequence>
<name>A0A9N8HS93_9STRA</name>
<dbReference type="Pfam" id="PF01565">
    <property type="entry name" value="FAD_binding_4"/>
    <property type="match status" value="1"/>
</dbReference>
<dbReference type="Gene3D" id="3.30.465.10">
    <property type="match status" value="1"/>
</dbReference>
<evidence type="ECO:0000256" key="1">
    <source>
        <dbReference type="ARBA" id="ARBA00004167"/>
    </source>
</evidence>
<evidence type="ECO:0000256" key="3">
    <source>
        <dbReference type="ARBA" id="ARBA00022692"/>
    </source>
</evidence>
<dbReference type="EC" id="1.3.1.72" evidence="2"/>
<evidence type="ECO:0000259" key="8">
    <source>
        <dbReference type="PROSITE" id="PS51387"/>
    </source>
</evidence>
<dbReference type="PANTHER" id="PTHR10801:SF0">
    <property type="entry name" value="DELTA(24)-STEROL REDUCTASE"/>
    <property type="match status" value="1"/>
</dbReference>
<evidence type="ECO:0000313" key="9">
    <source>
        <dbReference type="EMBL" id="CAB9522955.1"/>
    </source>
</evidence>
<keyword evidence="6" id="KW-0472">Membrane</keyword>
<evidence type="ECO:0000256" key="6">
    <source>
        <dbReference type="ARBA" id="ARBA00023136"/>
    </source>
</evidence>
<evidence type="ECO:0000256" key="5">
    <source>
        <dbReference type="ARBA" id="ARBA00023002"/>
    </source>
</evidence>
<keyword evidence="3" id="KW-0812">Transmembrane</keyword>
<dbReference type="GO" id="GO:0071949">
    <property type="term" value="F:FAD binding"/>
    <property type="evidence" value="ECO:0007669"/>
    <property type="project" value="InterPro"/>
</dbReference>
<reference evidence="9" key="1">
    <citation type="submission" date="2020-06" db="EMBL/GenBank/DDBJ databases">
        <authorList>
            <consortium name="Plant Systems Biology data submission"/>
        </authorList>
    </citation>
    <scope>NUCLEOTIDE SEQUENCE</scope>
    <source>
        <strain evidence="9">D6</strain>
    </source>
</reference>
<gene>
    <name evidence="9" type="ORF">SEMRO_1360_G266100.1</name>
</gene>
<evidence type="ECO:0000256" key="7">
    <source>
        <dbReference type="SAM" id="SignalP"/>
    </source>
</evidence>
<evidence type="ECO:0000256" key="2">
    <source>
        <dbReference type="ARBA" id="ARBA00012405"/>
    </source>
</evidence>
<dbReference type="PANTHER" id="PTHR10801">
    <property type="entry name" value="24-DEHYDROCHOLESTEROL REDUCTASE"/>
    <property type="match status" value="1"/>
</dbReference>
<feature type="chain" id="PRO_5040411598" description="Delta(24)-sterol reductase" evidence="7">
    <location>
        <begin position="34"/>
        <end position="534"/>
    </location>
</feature>